<dbReference type="Pfam" id="PF00892">
    <property type="entry name" value="EamA"/>
    <property type="match status" value="1"/>
</dbReference>
<organism evidence="4 6">
    <name type="scientific">Bacteroides fragilis</name>
    <dbReference type="NCBI Taxonomy" id="817"/>
    <lineage>
        <taxon>Bacteria</taxon>
        <taxon>Pseudomonadati</taxon>
        <taxon>Bacteroidota</taxon>
        <taxon>Bacteroidia</taxon>
        <taxon>Bacteroidales</taxon>
        <taxon>Bacteroidaceae</taxon>
        <taxon>Bacteroides</taxon>
    </lineage>
</organism>
<reference evidence="3" key="1">
    <citation type="book" date="2014" name="THE 24TH EUROPEAN CONGRESS OF CLINICAL MICROBIOLOGY AND INFECTIOUS DISEASES" publisher="ECCMID 2014" city="Barcelona, Spain">
        <title>Identification of resistance genes in three multidrug-resistant Bacteroides fragilis isolates by whole genome sequencing.</title>
        <editorList>
            <person name="Unknown"/>
            <person name="A."/>
        </editorList>
        <authorList>
            <person name="Sydenham T.V."/>
            <person name="Hasman H."/>
            <person name="Wang M."/>
            <person name="Soki J."/>
            <person name="Nagy E."/>
            <person name="Justesen U.S."/>
        </authorList>
    </citation>
    <scope>NUCLEOTIDE SEQUENCE</scope>
    <source>
        <strain evidence="3">DCMSKEJBY0001B</strain>
    </source>
</reference>
<keyword evidence="1" id="KW-0812">Transmembrane</keyword>
<accession>A0A396BQH4</accession>
<sequence>MYKSKNILYPIIALLTVVIWDTIFVSTKVLINEGLSSVEILLYHFILAYSCIWIILHGKLWANCPKDELLLFLAGLCGGSLYFIAENTVLGITPASNVCPEHCNTTERIRII</sequence>
<dbReference type="EMBL" id="CP036546">
    <property type="protein sequence ID" value="QCQ45922.1"/>
    <property type="molecule type" value="Genomic_DNA"/>
</dbReference>
<evidence type="ECO:0000256" key="1">
    <source>
        <dbReference type="SAM" id="Phobius"/>
    </source>
</evidence>
<reference evidence="3 5" key="3">
    <citation type="submission" date="2019-03" db="EMBL/GenBank/DDBJ databases">
        <title>Complete genome assembly of MDR B. fragilis.</title>
        <authorList>
            <person name="Sydenham T.V."/>
            <person name="Hasman H."/>
            <person name="Justesen U.S."/>
        </authorList>
    </citation>
    <scope>NUCLEOTIDE SEQUENCE [LARGE SCALE GENOMIC DNA]</scope>
    <source>
        <strain evidence="3 5">DCMSKEJBY0001B</strain>
    </source>
</reference>
<dbReference type="Proteomes" id="UP000036847">
    <property type="component" value="Chromosome"/>
</dbReference>
<feature type="transmembrane region" description="Helical" evidence="1">
    <location>
        <begin position="68"/>
        <end position="85"/>
    </location>
</feature>
<dbReference type="Proteomes" id="UP000266644">
    <property type="component" value="Unassembled WGS sequence"/>
</dbReference>
<dbReference type="EMBL" id="QRJE01000054">
    <property type="protein sequence ID" value="RHH05501.1"/>
    <property type="molecule type" value="Genomic_DNA"/>
</dbReference>
<keyword evidence="1" id="KW-0472">Membrane</keyword>
<feature type="transmembrane region" description="Helical" evidence="1">
    <location>
        <begin position="37"/>
        <end position="56"/>
    </location>
</feature>
<evidence type="ECO:0000313" key="4">
    <source>
        <dbReference type="EMBL" id="RHH05501.1"/>
    </source>
</evidence>
<evidence type="ECO:0000313" key="5">
    <source>
        <dbReference type="Proteomes" id="UP000036847"/>
    </source>
</evidence>
<name>A0A396BQH4_BACFG</name>
<gene>
    <name evidence="4" type="ORF">DW228_22870</name>
    <name evidence="3" type="ORF">EC80_014195</name>
</gene>
<evidence type="ECO:0000313" key="6">
    <source>
        <dbReference type="Proteomes" id="UP000266644"/>
    </source>
</evidence>
<keyword evidence="1" id="KW-1133">Transmembrane helix</keyword>
<protein>
    <recommendedName>
        <fullName evidence="2">EamA domain-containing protein</fullName>
    </recommendedName>
</protein>
<dbReference type="GO" id="GO:0016020">
    <property type="term" value="C:membrane"/>
    <property type="evidence" value="ECO:0007669"/>
    <property type="project" value="InterPro"/>
</dbReference>
<feature type="domain" description="EamA" evidence="2">
    <location>
        <begin position="11"/>
        <end position="99"/>
    </location>
</feature>
<proteinExistence type="predicted"/>
<dbReference type="InterPro" id="IPR000620">
    <property type="entry name" value="EamA_dom"/>
</dbReference>
<dbReference type="AlphaFoldDB" id="A0A396BQH4"/>
<reference evidence="4 6" key="2">
    <citation type="submission" date="2018-08" db="EMBL/GenBank/DDBJ databases">
        <title>A genome reference for cultivated species of the human gut microbiota.</title>
        <authorList>
            <person name="Zou Y."/>
            <person name="Xue W."/>
            <person name="Luo G."/>
        </authorList>
    </citation>
    <scope>NUCLEOTIDE SEQUENCE [LARGE SCALE GENOMIC DNA]</scope>
    <source>
        <strain evidence="4 6">AM18-6</strain>
    </source>
</reference>
<feature type="transmembrane region" description="Helical" evidence="1">
    <location>
        <begin position="7"/>
        <end position="31"/>
    </location>
</feature>
<evidence type="ECO:0000259" key="2">
    <source>
        <dbReference type="Pfam" id="PF00892"/>
    </source>
</evidence>
<dbReference type="OrthoDB" id="9805239at2"/>
<evidence type="ECO:0000313" key="3">
    <source>
        <dbReference type="EMBL" id="QCQ45922.1"/>
    </source>
</evidence>